<dbReference type="PRINTS" id="PR00081">
    <property type="entry name" value="GDHRDH"/>
</dbReference>
<evidence type="ECO:0000313" key="2">
    <source>
        <dbReference type="EMBL" id="TFK86012.1"/>
    </source>
</evidence>
<dbReference type="Gene3D" id="3.40.50.720">
    <property type="entry name" value="NAD(P)-binding Rossmann-like Domain"/>
    <property type="match status" value="1"/>
</dbReference>
<dbReference type="PANTHER" id="PTHR45458:SF3">
    <property type="entry name" value="CHAIN DEHYDROGENASE (ATSC), PUTATIVE-RELATED"/>
    <property type="match status" value="1"/>
</dbReference>
<keyword evidence="1" id="KW-0521">NADP</keyword>
<dbReference type="InParanoid" id="A0A5C3P9N3"/>
<dbReference type="Proteomes" id="UP000308197">
    <property type="component" value="Unassembled WGS sequence"/>
</dbReference>
<accession>A0A5C3P9N3</accession>
<dbReference type="FunCoup" id="A0A5C3P9N3">
    <property type="interactions" value="146"/>
</dbReference>
<evidence type="ECO:0000256" key="1">
    <source>
        <dbReference type="ARBA" id="ARBA00022857"/>
    </source>
</evidence>
<dbReference type="AlphaFoldDB" id="A0A5C3P9N3"/>
<sequence length="267" mass="28993">MPSYVVTGASRGIGLEFVRQFSQDPSNVVFALARNPQNAIKLHDLGKTASNLHIVKGDLDDVQSLKAAAAEVAKVTGGSLDYLINNGAYTVVEHAKFNVTQFPDEKTLEDDLIAAFRTNVAGVAHTINIFLPLLRKGSAKKVITLSTGLADTDVILSTGFNVNPQYSISKAALNMLIAHYAVTLKDEGFIFLALSPGVVNSAEKPPSPEDVEDFKKMVKRFQEYDPEWDGVPLTPQKSVSLMRDVIAKVGPKDTGAFISQYGNKKWL</sequence>
<dbReference type="PANTHER" id="PTHR45458">
    <property type="entry name" value="SHORT-CHAIN DEHYDROGENASE/REDUCTASE SDR"/>
    <property type="match status" value="1"/>
</dbReference>
<organism evidence="2 3">
    <name type="scientific">Polyporus arcularius HHB13444</name>
    <dbReference type="NCBI Taxonomy" id="1314778"/>
    <lineage>
        <taxon>Eukaryota</taxon>
        <taxon>Fungi</taxon>
        <taxon>Dikarya</taxon>
        <taxon>Basidiomycota</taxon>
        <taxon>Agaricomycotina</taxon>
        <taxon>Agaricomycetes</taxon>
        <taxon>Polyporales</taxon>
        <taxon>Polyporaceae</taxon>
        <taxon>Polyporus</taxon>
    </lineage>
</organism>
<dbReference type="InterPro" id="IPR052184">
    <property type="entry name" value="SDR_enzymes"/>
</dbReference>
<dbReference type="InterPro" id="IPR036291">
    <property type="entry name" value="NAD(P)-bd_dom_sf"/>
</dbReference>
<name>A0A5C3P9N3_9APHY</name>
<dbReference type="InterPro" id="IPR020904">
    <property type="entry name" value="Sc_DH/Rdtase_CS"/>
</dbReference>
<proteinExistence type="predicted"/>
<dbReference type="GO" id="GO:0016616">
    <property type="term" value="F:oxidoreductase activity, acting on the CH-OH group of donors, NAD or NADP as acceptor"/>
    <property type="evidence" value="ECO:0007669"/>
    <property type="project" value="TreeGrafter"/>
</dbReference>
<reference evidence="2 3" key="1">
    <citation type="journal article" date="2019" name="Nat. Ecol. Evol.">
        <title>Megaphylogeny resolves global patterns of mushroom evolution.</title>
        <authorList>
            <person name="Varga T."/>
            <person name="Krizsan K."/>
            <person name="Foldi C."/>
            <person name="Dima B."/>
            <person name="Sanchez-Garcia M."/>
            <person name="Sanchez-Ramirez S."/>
            <person name="Szollosi G.J."/>
            <person name="Szarkandi J.G."/>
            <person name="Papp V."/>
            <person name="Albert L."/>
            <person name="Andreopoulos W."/>
            <person name="Angelini C."/>
            <person name="Antonin V."/>
            <person name="Barry K.W."/>
            <person name="Bougher N.L."/>
            <person name="Buchanan P."/>
            <person name="Buyck B."/>
            <person name="Bense V."/>
            <person name="Catcheside P."/>
            <person name="Chovatia M."/>
            <person name="Cooper J."/>
            <person name="Damon W."/>
            <person name="Desjardin D."/>
            <person name="Finy P."/>
            <person name="Geml J."/>
            <person name="Haridas S."/>
            <person name="Hughes K."/>
            <person name="Justo A."/>
            <person name="Karasinski D."/>
            <person name="Kautmanova I."/>
            <person name="Kiss B."/>
            <person name="Kocsube S."/>
            <person name="Kotiranta H."/>
            <person name="LaButti K.M."/>
            <person name="Lechner B.E."/>
            <person name="Liimatainen K."/>
            <person name="Lipzen A."/>
            <person name="Lukacs Z."/>
            <person name="Mihaltcheva S."/>
            <person name="Morgado L.N."/>
            <person name="Niskanen T."/>
            <person name="Noordeloos M.E."/>
            <person name="Ohm R.A."/>
            <person name="Ortiz-Santana B."/>
            <person name="Ovrebo C."/>
            <person name="Racz N."/>
            <person name="Riley R."/>
            <person name="Savchenko A."/>
            <person name="Shiryaev A."/>
            <person name="Soop K."/>
            <person name="Spirin V."/>
            <person name="Szebenyi C."/>
            <person name="Tomsovsky M."/>
            <person name="Tulloss R.E."/>
            <person name="Uehling J."/>
            <person name="Grigoriev I.V."/>
            <person name="Vagvolgyi C."/>
            <person name="Papp T."/>
            <person name="Martin F.M."/>
            <person name="Miettinen O."/>
            <person name="Hibbett D.S."/>
            <person name="Nagy L.G."/>
        </authorList>
    </citation>
    <scope>NUCLEOTIDE SEQUENCE [LARGE SCALE GENOMIC DNA]</scope>
    <source>
        <strain evidence="2 3">HHB13444</strain>
    </source>
</reference>
<dbReference type="PROSITE" id="PS00061">
    <property type="entry name" value="ADH_SHORT"/>
    <property type="match status" value="1"/>
</dbReference>
<dbReference type="EMBL" id="ML211221">
    <property type="protein sequence ID" value="TFK86012.1"/>
    <property type="molecule type" value="Genomic_DNA"/>
</dbReference>
<keyword evidence="3" id="KW-1185">Reference proteome</keyword>
<protein>
    <submittedName>
        <fullName evidence="2">Short-chain dehydrogenases/reductase</fullName>
    </submittedName>
</protein>
<dbReference type="InterPro" id="IPR002347">
    <property type="entry name" value="SDR_fam"/>
</dbReference>
<evidence type="ECO:0000313" key="3">
    <source>
        <dbReference type="Proteomes" id="UP000308197"/>
    </source>
</evidence>
<gene>
    <name evidence="2" type="ORF">K466DRAFT_653940</name>
</gene>
<dbReference type="Pfam" id="PF00106">
    <property type="entry name" value="adh_short"/>
    <property type="match status" value="1"/>
</dbReference>
<dbReference type="SUPFAM" id="SSF51735">
    <property type="entry name" value="NAD(P)-binding Rossmann-fold domains"/>
    <property type="match status" value="1"/>
</dbReference>